<evidence type="ECO:0000313" key="1">
    <source>
        <dbReference type="EMBL" id="AWP09954.1"/>
    </source>
</evidence>
<dbReference type="Proteomes" id="UP000246464">
    <property type="component" value="Chromosome 11"/>
</dbReference>
<accession>A0A2U9C066</accession>
<evidence type="ECO:0000313" key="2">
    <source>
        <dbReference type="Proteomes" id="UP000246464"/>
    </source>
</evidence>
<keyword evidence="2" id="KW-1185">Reference proteome</keyword>
<reference evidence="1 2" key="1">
    <citation type="submission" date="2017-12" db="EMBL/GenBank/DDBJ databases">
        <title>Integrating genomic resources of turbot (Scophthalmus maximus) in depth evaluation of genetic and physical mapping variation across individuals.</title>
        <authorList>
            <person name="Martinez P."/>
        </authorList>
    </citation>
    <scope>NUCLEOTIDE SEQUENCE [LARGE SCALE GENOMIC DNA]</scope>
</reference>
<organism evidence="1 2">
    <name type="scientific">Scophthalmus maximus</name>
    <name type="common">Turbot</name>
    <name type="synonym">Psetta maxima</name>
    <dbReference type="NCBI Taxonomy" id="52904"/>
    <lineage>
        <taxon>Eukaryota</taxon>
        <taxon>Metazoa</taxon>
        <taxon>Chordata</taxon>
        <taxon>Craniata</taxon>
        <taxon>Vertebrata</taxon>
        <taxon>Euteleostomi</taxon>
        <taxon>Actinopterygii</taxon>
        <taxon>Neopterygii</taxon>
        <taxon>Teleostei</taxon>
        <taxon>Neoteleostei</taxon>
        <taxon>Acanthomorphata</taxon>
        <taxon>Carangaria</taxon>
        <taxon>Pleuronectiformes</taxon>
        <taxon>Pleuronectoidei</taxon>
        <taxon>Scophthalmidae</taxon>
        <taxon>Scophthalmus</taxon>
    </lineage>
</organism>
<gene>
    <name evidence="1" type="ORF">SMAX5B_014835</name>
</gene>
<proteinExistence type="predicted"/>
<protein>
    <submittedName>
        <fullName evidence="1">Uncharacterized protein</fullName>
    </submittedName>
</protein>
<name>A0A2U9C066_SCOMX</name>
<dbReference type="AlphaFoldDB" id="A0A2U9C066"/>
<sequence length="73" mass="8550">MRCQLRERGATQTLCEMLWIQLLLQQQHVSMYKGGRGADGALKGQECLFYYQGRVNEQRRCGRSRGFVRGLRR</sequence>
<dbReference type="EMBL" id="CP026253">
    <property type="protein sequence ID" value="AWP09954.1"/>
    <property type="molecule type" value="Genomic_DNA"/>
</dbReference>